<organism evidence="10">
    <name type="scientific">freshwater metagenome</name>
    <dbReference type="NCBI Taxonomy" id="449393"/>
    <lineage>
        <taxon>unclassified sequences</taxon>
        <taxon>metagenomes</taxon>
        <taxon>ecological metagenomes</taxon>
    </lineage>
</organism>
<evidence type="ECO:0000259" key="9">
    <source>
        <dbReference type="PROSITE" id="PS50263"/>
    </source>
</evidence>
<evidence type="ECO:0000256" key="5">
    <source>
        <dbReference type="ARBA" id="ARBA00022989"/>
    </source>
</evidence>
<dbReference type="Pfam" id="PF00795">
    <property type="entry name" value="CN_hydrolase"/>
    <property type="match status" value="1"/>
</dbReference>
<dbReference type="CDD" id="cd07571">
    <property type="entry name" value="ALP_N-acyl_transferase"/>
    <property type="match status" value="1"/>
</dbReference>
<dbReference type="InterPro" id="IPR045378">
    <property type="entry name" value="LNT_N"/>
</dbReference>
<dbReference type="GO" id="GO:0005886">
    <property type="term" value="C:plasma membrane"/>
    <property type="evidence" value="ECO:0007669"/>
    <property type="project" value="UniProtKB-SubCell"/>
</dbReference>
<feature type="transmembrane region" description="Helical" evidence="8">
    <location>
        <begin position="165"/>
        <end position="182"/>
    </location>
</feature>
<dbReference type="NCBIfam" id="TIGR00546">
    <property type="entry name" value="lnt"/>
    <property type="match status" value="1"/>
</dbReference>
<gene>
    <name evidence="10" type="ORF">UFOPK3278_01348</name>
</gene>
<feature type="transmembrane region" description="Helical" evidence="8">
    <location>
        <begin position="135"/>
        <end position="158"/>
    </location>
</feature>
<keyword evidence="4 8" id="KW-0812">Transmembrane</keyword>
<sequence length="483" mass="52085">MRLLVAGLAGALTAWAFTPMHWWAAIIGLAVLLQQLSGQLLRQRLKISSVFSLALFLCHIQWVSVLGVDAWIALAILCALPWLLLALVPIDSSNGWFYLAPAAGVAVLEAVRSSVPWGGFPWGLIAYSQLDGPLVKLATLGGQGLVSGVVVLCAAALIKLVKHRCFTSLLIVAICVLAARSVDTLHSDQTVTSSAVQGNVPRVGNEVSTQRTAVLNNHIIATKRLLIDIESGKTATPDLIVWPESGTDIDPLQPGLAQTEITQLADSTDIPILIGATTLSGGDSSTAVGPRNAGILWTAESGPGQMYVKRHLVPFGEYVPLREFLSRFIKRFEQIPNDFVPGNAVGVFNIANKQIGDVICFEVAYANHIYETVATGAQVMVVQTNNATYGNTAQPEQQFAITRFRAIENQRAFLVASTSGISGLIANDGKVLHKTGQFETATVTGEVELISDQTFTNRYPRWMLIFSALVLLICYRRTRGQNS</sequence>
<keyword evidence="7" id="KW-0012">Acyltransferase</keyword>
<keyword evidence="5 8" id="KW-1133">Transmembrane helix</keyword>
<feature type="domain" description="CN hydrolase" evidence="9">
    <location>
        <begin position="191"/>
        <end position="449"/>
    </location>
</feature>
<dbReference type="AlphaFoldDB" id="A0A6J7BYL0"/>
<dbReference type="PROSITE" id="PS50263">
    <property type="entry name" value="CN_HYDROLASE"/>
    <property type="match status" value="1"/>
</dbReference>
<keyword evidence="2" id="KW-1003">Cell membrane</keyword>
<dbReference type="HAMAP" id="MF_01148">
    <property type="entry name" value="Lnt"/>
    <property type="match status" value="1"/>
</dbReference>
<dbReference type="InterPro" id="IPR003010">
    <property type="entry name" value="C-N_Hydrolase"/>
</dbReference>
<dbReference type="GO" id="GO:0016410">
    <property type="term" value="F:N-acyltransferase activity"/>
    <property type="evidence" value="ECO:0007669"/>
    <property type="project" value="InterPro"/>
</dbReference>
<evidence type="ECO:0000256" key="8">
    <source>
        <dbReference type="SAM" id="Phobius"/>
    </source>
</evidence>
<reference evidence="10" key="1">
    <citation type="submission" date="2020-05" db="EMBL/GenBank/DDBJ databases">
        <authorList>
            <person name="Chiriac C."/>
            <person name="Salcher M."/>
            <person name="Ghai R."/>
            <person name="Kavagutti S V."/>
        </authorList>
    </citation>
    <scope>NUCLEOTIDE SEQUENCE</scope>
</reference>
<name>A0A6J7BYL0_9ZZZZ</name>
<evidence type="ECO:0000256" key="2">
    <source>
        <dbReference type="ARBA" id="ARBA00022475"/>
    </source>
</evidence>
<dbReference type="InterPro" id="IPR004563">
    <property type="entry name" value="Apolipo_AcylTrfase"/>
</dbReference>
<evidence type="ECO:0000256" key="3">
    <source>
        <dbReference type="ARBA" id="ARBA00022679"/>
    </source>
</evidence>
<keyword evidence="6 8" id="KW-0472">Membrane</keyword>
<feature type="transmembrane region" description="Helical" evidence="8">
    <location>
        <begin position="45"/>
        <end position="64"/>
    </location>
</feature>
<dbReference type="EMBL" id="CAFBIX010000085">
    <property type="protein sequence ID" value="CAB4850912.1"/>
    <property type="molecule type" value="Genomic_DNA"/>
</dbReference>
<feature type="transmembrane region" description="Helical" evidence="8">
    <location>
        <begin position="95"/>
        <end position="115"/>
    </location>
</feature>
<dbReference type="GO" id="GO:0042158">
    <property type="term" value="P:lipoprotein biosynthetic process"/>
    <property type="evidence" value="ECO:0007669"/>
    <property type="project" value="InterPro"/>
</dbReference>
<comment type="subcellular location">
    <subcellularLocation>
        <location evidence="1">Cell membrane</location>
        <topology evidence="1">Multi-pass membrane protein</topology>
    </subcellularLocation>
</comment>
<feature type="transmembrane region" description="Helical" evidence="8">
    <location>
        <begin position="12"/>
        <end position="33"/>
    </location>
</feature>
<evidence type="ECO:0000256" key="1">
    <source>
        <dbReference type="ARBA" id="ARBA00004651"/>
    </source>
</evidence>
<dbReference type="InterPro" id="IPR036526">
    <property type="entry name" value="C-N_Hydrolase_sf"/>
</dbReference>
<proteinExistence type="inferred from homology"/>
<evidence type="ECO:0000313" key="10">
    <source>
        <dbReference type="EMBL" id="CAB4850912.1"/>
    </source>
</evidence>
<accession>A0A6J7BYL0</accession>
<dbReference type="SUPFAM" id="SSF56317">
    <property type="entry name" value="Carbon-nitrogen hydrolase"/>
    <property type="match status" value="1"/>
</dbReference>
<dbReference type="Gene3D" id="3.60.110.10">
    <property type="entry name" value="Carbon-nitrogen hydrolase"/>
    <property type="match status" value="1"/>
</dbReference>
<protein>
    <submittedName>
        <fullName evidence="10">Unannotated protein</fullName>
    </submittedName>
</protein>
<dbReference type="PANTHER" id="PTHR38686">
    <property type="entry name" value="APOLIPOPROTEIN N-ACYLTRANSFERASE"/>
    <property type="match status" value="1"/>
</dbReference>
<dbReference type="Pfam" id="PF20154">
    <property type="entry name" value="LNT_N"/>
    <property type="match status" value="1"/>
</dbReference>
<evidence type="ECO:0000256" key="4">
    <source>
        <dbReference type="ARBA" id="ARBA00022692"/>
    </source>
</evidence>
<dbReference type="PANTHER" id="PTHR38686:SF1">
    <property type="entry name" value="APOLIPOPROTEIN N-ACYLTRANSFERASE"/>
    <property type="match status" value="1"/>
</dbReference>
<evidence type="ECO:0000256" key="7">
    <source>
        <dbReference type="ARBA" id="ARBA00023315"/>
    </source>
</evidence>
<evidence type="ECO:0000256" key="6">
    <source>
        <dbReference type="ARBA" id="ARBA00023136"/>
    </source>
</evidence>
<feature type="transmembrane region" description="Helical" evidence="8">
    <location>
        <begin position="70"/>
        <end position="88"/>
    </location>
</feature>
<keyword evidence="3" id="KW-0808">Transferase</keyword>